<dbReference type="AlphaFoldDB" id="A0AA39IPL2"/>
<dbReference type="EMBL" id="JAUCMV010000001">
    <property type="protein sequence ID" value="KAK0428122.1"/>
    <property type="molecule type" value="Genomic_DNA"/>
</dbReference>
<organism evidence="2 3">
    <name type="scientific">Steinernema hermaphroditum</name>
    <dbReference type="NCBI Taxonomy" id="289476"/>
    <lineage>
        <taxon>Eukaryota</taxon>
        <taxon>Metazoa</taxon>
        <taxon>Ecdysozoa</taxon>
        <taxon>Nematoda</taxon>
        <taxon>Chromadorea</taxon>
        <taxon>Rhabditida</taxon>
        <taxon>Tylenchina</taxon>
        <taxon>Panagrolaimomorpha</taxon>
        <taxon>Strongyloidoidea</taxon>
        <taxon>Steinernematidae</taxon>
        <taxon>Steinernema</taxon>
    </lineage>
</organism>
<evidence type="ECO:0000256" key="1">
    <source>
        <dbReference type="SAM" id="MobiDB-lite"/>
    </source>
</evidence>
<accession>A0AA39IPL2</accession>
<evidence type="ECO:0000313" key="2">
    <source>
        <dbReference type="EMBL" id="KAK0428122.1"/>
    </source>
</evidence>
<reference evidence="2" key="1">
    <citation type="submission" date="2023-06" db="EMBL/GenBank/DDBJ databases">
        <title>Genomic analysis of the entomopathogenic nematode Steinernema hermaphroditum.</title>
        <authorList>
            <person name="Schwarz E.M."/>
            <person name="Heppert J.K."/>
            <person name="Baniya A."/>
            <person name="Schwartz H.T."/>
            <person name="Tan C.-H."/>
            <person name="Antoshechkin I."/>
            <person name="Sternberg P.W."/>
            <person name="Goodrich-Blair H."/>
            <person name="Dillman A.R."/>
        </authorList>
    </citation>
    <scope>NUCLEOTIDE SEQUENCE</scope>
    <source>
        <strain evidence="2">PS9179</strain>
        <tissue evidence="2">Whole animal</tissue>
    </source>
</reference>
<dbReference type="GO" id="GO:0005634">
    <property type="term" value="C:nucleus"/>
    <property type="evidence" value="ECO:0007669"/>
    <property type="project" value="UniProtKB-ARBA"/>
</dbReference>
<dbReference type="Gene3D" id="1.10.260.40">
    <property type="entry name" value="lambda repressor-like DNA-binding domains"/>
    <property type="match status" value="1"/>
</dbReference>
<dbReference type="GO" id="GO:0003677">
    <property type="term" value="F:DNA binding"/>
    <property type="evidence" value="ECO:0007669"/>
    <property type="project" value="InterPro"/>
</dbReference>
<sequence>MNPLFPPRPPSPCYDDPYVPQFDLLSPELIKPLRHFEKPTKSVTREETPQRQLKTPKRQNAKPIVCRSGKQPPSGERANTDKEYDQIAEICLDQLLVFDDALLRELEGLEEFARAFGRKRKQMRISEDKMAKQLTEISKNQLDPRTIAAYERLDLPAVQSKAITWLAKQWCRQRGIVLM</sequence>
<dbReference type="Proteomes" id="UP001175271">
    <property type="component" value="Unassembled WGS sequence"/>
</dbReference>
<protein>
    <recommendedName>
        <fullName evidence="4">POU-specific domain-containing protein</fullName>
    </recommendedName>
</protein>
<proteinExistence type="predicted"/>
<dbReference type="InterPro" id="IPR010982">
    <property type="entry name" value="Lambda_DNA-bd_dom_sf"/>
</dbReference>
<feature type="compositionally biased region" description="Basic and acidic residues" evidence="1">
    <location>
        <begin position="35"/>
        <end position="49"/>
    </location>
</feature>
<evidence type="ECO:0008006" key="4">
    <source>
        <dbReference type="Google" id="ProtNLM"/>
    </source>
</evidence>
<evidence type="ECO:0000313" key="3">
    <source>
        <dbReference type="Proteomes" id="UP001175271"/>
    </source>
</evidence>
<gene>
    <name evidence="2" type="ORF">QR680_010619</name>
</gene>
<feature type="region of interest" description="Disordered" evidence="1">
    <location>
        <begin position="35"/>
        <end position="79"/>
    </location>
</feature>
<name>A0AA39IPL2_9BILA</name>
<comment type="caution">
    <text evidence="2">The sequence shown here is derived from an EMBL/GenBank/DDBJ whole genome shotgun (WGS) entry which is preliminary data.</text>
</comment>
<keyword evidence="3" id="KW-1185">Reference proteome</keyword>